<evidence type="ECO:0000313" key="2">
    <source>
        <dbReference type="Proteomes" id="UP001165064"/>
    </source>
</evidence>
<accession>A0ACB5TGU2</accession>
<proteinExistence type="predicted"/>
<organism evidence="1 2">
    <name type="scientific">Ambrosiozyma monospora</name>
    <name type="common">Yeast</name>
    <name type="synonym">Endomycopsis monosporus</name>
    <dbReference type="NCBI Taxonomy" id="43982"/>
    <lineage>
        <taxon>Eukaryota</taxon>
        <taxon>Fungi</taxon>
        <taxon>Dikarya</taxon>
        <taxon>Ascomycota</taxon>
        <taxon>Saccharomycotina</taxon>
        <taxon>Pichiomycetes</taxon>
        <taxon>Pichiales</taxon>
        <taxon>Pichiaceae</taxon>
        <taxon>Ambrosiozyma</taxon>
    </lineage>
</organism>
<dbReference type="Proteomes" id="UP001165064">
    <property type="component" value="Unassembled WGS sequence"/>
</dbReference>
<dbReference type="EMBL" id="BSXS01007321">
    <property type="protein sequence ID" value="GME88351.1"/>
    <property type="molecule type" value="Genomic_DNA"/>
</dbReference>
<reference evidence="1" key="1">
    <citation type="submission" date="2023-04" db="EMBL/GenBank/DDBJ databases">
        <title>Ambrosiozyma monospora NBRC 10751.</title>
        <authorList>
            <person name="Ichikawa N."/>
            <person name="Sato H."/>
            <person name="Tonouchi N."/>
        </authorList>
    </citation>
    <scope>NUCLEOTIDE SEQUENCE</scope>
    <source>
        <strain evidence="1">NBRC 10751</strain>
    </source>
</reference>
<gene>
    <name evidence="1" type="ORF">Amon02_000834800</name>
</gene>
<protein>
    <submittedName>
        <fullName evidence="1">Unnamed protein product</fullName>
    </submittedName>
</protein>
<name>A0ACB5TGU2_AMBMO</name>
<comment type="caution">
    <text evidence="1">The sequence shown here is derived from an EMBL/GenBank/DDBJ whole genome shotgun (WGS) entry which is preliminary data.</text>
</comment>
<sequence>MEPVLLKYHGTYNSLPISFQVSAVDFNSDSGSLASTSAAALSVARNLKLPVLTSFNGVEAQHFSIVSSVLAQLKVANVHLFDGLAALKTNQTIGAVLPSAQIDEISKKLYAALSDKIGKLHSSAKISLALSELNKILNTNYQPFEQYGDKNAATTFVVYSTTEQTVNLFKHIPKVSSKVGVIVARVPLPFETAEFNKLVSKNTKKLVVVTEALGATNSLKLDVQASLFFEGVFIEVVDASYPSGIHYQR</sequence>
<keyword evidence="2" id="KW-1185">Reference proteome</keyword>
<evidence type="ECO:0000313" key="1">
    <source>
        <dbReference type="EMBL" id="GME88351.1"/>
    </source>
</evidence>